<feature type="transmembrane region" description="Helical" evidence="1">
    <location>
        <begin position="22"/>
        <end position="44"/>
    </location>
</feature>
<sequence>MGCILTGIYFIFFIIGTKLNRALFGFYLGFISWLGLLIGVIILIRTKEFGGEQVKWHEVTFYIKRLPLIYKEIEIVEILSNLKIQIKFINKLKLLLEDLIYNKIIDAKIIGAKIVFTTVSTQSPQTPSQSSFMQDFNLPELAHSTTQNKQKSGSIDKKGIEPYRIISFVISIILTTASLVILLSIPSGLELI</sequence>
<gene>
    <name evidence="2" type="ORF">S01H1_50752</name>
</gene>
<feature type="transmembrane region" description="Helical" evidence="1">
    <location>
        <begin position="165"/>
        <end position="185"/>
    </location>
</feature>
<dbReference type="EMBL" id="BARS01032712">
    <property type="protein sequence ID" value="GAG17634.1"/>
    <property type="molecule type" value="Genomic_DNA"/>
</dbReference>
<comment type="caution">
    <text evidence="2">The sequence shown here is derived from an EMBL/GenBank/DDBJ whole genome shotgun (WGS) entry which is preliminary data.</text>
</comment>
<keyword evidence="1" id="KW-0472">Membrane</keyword>
<accession>X0VH55</accession>
<reference evidence="2" key="1">
    <citation type="journal article" date="2014" name="Front. Microbiol.">
        <title>High frequency of phylogenetically diverse reductive dehalogenase-homologous genes in deep subseafloor sedimentary metagenomes.</title>
        <authorList>
            <person name="Kawai M."/>
            <person name="Futagami T."/>
            <person name="Toyoda A."/>
            <person name="Takaki Y."/>
            <person name="Nishi S."/>
            <person name="Hori S."/>
            <person name="Arai W."/>
            <person name="Tsubouchi T."/>
            <person name="Morono Y."/>
            <person name="Uchiyama I."/>
            <person name="Ito T."/>
            <person name="Fujiyama A."/>
            <person name="Inagaki F."/>
            <person name="Takami H."/>
        </authorList>
    </citation>
    <scope>NUCLEOTIDE SEQUENCE</scope>
    <source>
        <strain evidence="2">Expedition CK06-06</strain>
    </source>
</reference>
<keyword evidence="1" id="KW-0812">Transmembrane</keyword>
<evidence type="ECO:0000313" key="2">
    <source>
        <dbReference type="EMBL" id="GAG17634.1"/>
    </source>
</evidence>
<proteinExistence type="predicted"/>
<name>X0VH55_9ZZZZ</name>
<organism evidence="2">
    <name type="scientific">marine sediment metagenome</name>
    <dbReference type="NCBI Taxonomy" id="412755"/>
    <lineage>
        <taxon>unclassified sequences</taxon>
        <taxon>metagenomes</taxon>
        <taxon>ecological metagenomes</taxon>
    </lineage>
</organism>
<keyword evidence="1" id="KW-1133">Transmembrane helix</keyword>
<protein>
    <submittedName>
        <fullName evidence="2">Uncharacterized protein</fullName>
    </submittedName>
</protein>
<dbReference type="AlphaFoldDB" id="X0VH55"/>
<evidence type="ECO:0000256" key="1">
    <source>
        <dbReference type="SAM" id="Phobius"/>
    </source>
</evidence>
<feature type="non-terminal residue" evidence="2">
    <location>
        <position position="192"/>
    </location>
</feature>